<dbReference type="AlphaFoldDB" id="A0A246RSC2"/>
<dbReference type="SUPFAM" id="SSF52540">
    <property type="entry name" value="P-loop containing nucleoside triphosphate hydrolases"/>
    <property type="match status" value="1"/>
</dbReference>
<dbReference type="PANTHER" id="PTHR47691">
    <property type="entry name" value="REGULATOR-RELATED"/>
    <property type="match status" value="1"/>
</dbReference>
<evidence type="ECO:0000313" key="3">
    <source>
        <dbReference type="EMBL" id="OWV12010.1"/>
    </source>
</evidence>
<dbReference type="Proteomes" id="UP000197174">
    <property type="component" value="Unassembled WGS sequence"/>
</dbReference>
<gene>
    <name evidence="3" type="ORF">B5D80_03625</name>
</gene>
<keyword evidence="4" id="KW-1185">Reference proteome</keyword>
<name>A0A246RSC2_9ACTN</name>
<sequence length="641" mass="68504">MDLALESLEQLCQDLRLLRLQAGGPSLRDLSVLVGISKSQLGSILSGQVRRLPDWDVVKGLVEAVRKYSVDRGRLGQLSLTTGVEEFWRPRYTAVEHAFSYRQVQRSETPRVLEPAPHPPVVPHQLPPAVSHLSGRSPELAALDAVIAQEAPAGCAMIAAVGGMAGVGKTALAVHWAHKVAHRFADGQLYVNLRGCDPDGPPMSPDTVVRDFLTALGVPASGIPATPAARIALYRSLLYDRRMLLVLDNAHTVEQVRPLLPASSGCLVLVTSRRRMAGLIVADGARSVMLDVLADNAAGDLLARRLGARRVAAEPGAVRDAVERCGGLPLALVLVAARALTHPGVALGTLAARLLDGGREPNTLASDPATDLRAAFSRSYRTLSPPAARLFRLLSLHPGQDVSAAAAASLAALPIAEATLRLSELSEAALVTERRPGWYALHGLVGAYAGDLAAHTDPEDVRRAATVRLLDHYVHSARAAAILVAPGDDPDPVPLDPPSTGVVPEPWYADRAPTTGWFDERRPVLQTVLDHAIGAGFAAHAWHLAWSLDAYLAHGGHRPDRVDIWQIALHAAERLDDPDARTTARRRLAAAVRLDRTVEVLAHHERAPVPDQRRHGTRRTTLDAEVSSPASPGRGRAQPAG</sequence>
<dbReference type="PRINTS" id="PR00364">
    <property type="entry name" value="DISEASERSIST"/>
</dbReference>
<reference evidence="3 4" key="1">
    <citation type="submission" date="2017-03" db="EMBL/GenBank/DDBJ databases">
        <title>Whole genome sequence of Micromonospora wenchangensis, isolated from mangrove soil.</title>
        <authorList>
            <person name="Yang H."/>
        </authorList>
    </citation>
    <scope>NUCLEOTIDE SEQUENCE [LARGE SCALE GENOMIC DNA]</scope>
    <source>
        <strain evidence="3 4">CCTCC AA 2012002</strain>
    </source>
</reference>
<dbReference type="InterPro" id="IPR002182">
    <property type="entry name" value="NB-ARC"/>
</dbReference>
<feature type="region of interest" description="Disordered" evidence="1">
    <location>
        <begin position="603"/>
        <end position="641"/>
    </location>
</feature>
<comment type="caution">
    <text evidence="3">The sequence shown here is derived from an EMBL/GenBank/DDBJ whole genome shotgun (WGS) entry which is preliminary data.</text>
</comment>
<protein>
    <recommendedName>
        <fullName evidence="2">NB-ARC domain-containing protein</fullName>
    </recommendedName>
</protein>
<dbReference type="PANTHER" id="PTHR47691:SF3">
    <property type="entry name" value="HTH-TYPE TRANSCRIPTIONAL REGULATOR RV0890C-RELATED"/>
    <property type="match status" value="1"/>
</dbReference>
<proteinExistence type="predicted"/>
<evidence type="ECO:0000256" key="1">
    <source>
        <dbReference type="SAM" id="MobiDB-lite"/>
    </source>
</evidence>
<accession>A0A246RSC2</accession>
<dbReference type="GO" id="GO:0043531">
    <property type="term" value="F:ADP binding"/>
    <property type="evidence" value="ECO:0007669"/>
    <property type="project" value="InterPro"/>
</dbReference>
<dbReference type="InterPro" id="IPR027417">
    <property type="entry name" value="P-loop_NTPase"/>
</dbReference>
<organism evidence="3 4">
    <name type="scientific">Micromonospora wenchangensis</name>
    <dbReference type="NCBI Taxonomy" id="1185415"/>
    <lineage>
        <taxon>Bacteria</taxon>
        <taxon>Bacillati</taxon>
        <taxon>Actinomycetota</taxon>
        <taxon>Actinomycetes</taxon>
        <taxon>Micromonosporales</taxon>
        <taxon>Micromonosporaceae</taxon>
        <taxon>Micromonospora</taxon>
    </lineage>
</organism>
<dbReference type="Gene3D" id="3.40.50.300">
    <property type="entry name" value="P-loop containing nucleotide triphosphate hydrolases"/>
    <property type="match status" value="1"/>
</dbReference>
<dbReference type="EMBL" id="MZMV01000004">
    <property type="protein sequence ID" value="OWV12010.1"/>
    <property type="molecule type" value="Genomic_DNA"/>
</dbReference>
<feature type="domain" description="NB-ARC" evidence="2">
    <location>
        <begin position="158"/>
        <end position="303"/>
    </location>
</feature>
<evidence type="ECO:0000313" key="4">
    <source>
        <dbReference type="Proteomes" id="UP000197174"/>
    </source>
</evidence>
<dbReference type="Pfam" id="PF00931">
    <property type="entry name" value="NB-ARC"/>
    <property type="match status" value="1"/>
</dbReference>
<feature type="compositionally biased region" description="Basic and acidic residues" evidence="1">
    <location>
        <begin position="603"/>
        <end position="614"/>
    </location>
</feature>
<evidence type="ECO:0000259" key="2">
    <source>
        <dbReference type="Pfam" id="PF00931"/>
    </source>
</evidence>